<dbReference type="AlphaFoldDB" id="A0A3G9J925"/>
<protein>
    <submittedName>
        <fullName evidence="1">Uncharacterized protein</fullName>
    </submittedName>
</protein>
<evidence type="ECO:0000313" key="1">
    <source>
        <dbReference type="EMBL" id="BBH27042.1"/>
    </source>
</evidence>
<reference evidence="1 2" key="1">
    <citation type="submission" date="2018-11" db="EMBL/GenBank/DDBJ databases">
        <title>Novel Erysipelotrichaceae bacterium isolated from small intestine of a swine.</title>
        <authorList>
            <person name="Kim J.S."/>
            <person name="Choe H."/>
            <person name="Lee Y.R."/>
            <person name="Kim K.M."/>
            <person name="Park D.S."/>
        </authorList>
    </citation>
    <scope>NUCLEOTIDE SEQUENCE [LARGE SCALE GENOMIC DNA]</scope>
    <source>
        <strain evidence="1 2">SG0102</strain>
    </source>
</reference>
<dbReference type="KEGG" id="ebm:SG0102_19760"/>
<dbReference type="InParanoid" id="A0A3G9J925"/>
<evidence type="ECO:0000313" key="2">
    <source>
        <dbReference type="Proteomes" id="UP000268059"/>
    </source>
</evidence>
<dbReference type="RefSeq" id="WP_125119810.1">
    <property type="nucleotide sequence ID" value="NZ_AP019309.1"/>
</dbReference>
<keyword evidence="2" id="KW-1185">Reference proteome</keyword>
<organism evidence="1 2">
    <name type="scientific">Intestinibaculum porci</name>
    <dbReference type="NCBI Taxonomy" id="2487118"/>
    <lineage>
        <taxon>Bacteria</taxon>
        <taxon>Bacillati</taxon>
        <taxon>Bacillota</taxon>
        <taxon>Erysipelotrichia</taxon>
        <taxon>Erysipelotrichales</taxon>
        <taxon>Erysipelotrichaceae</taxon>
        <taxon>Intestinibaculum</taxon>
    </lineage>
</organism>
<proteinExistence type="predicted"/>
<name>A0A3G9J925_9FIRM</name>
<dbReference type="EMBL" id="AP019309">
    <property type="protein sequence ID" value="BBH27042.1"/>
    <property type="molecule type" value="Genomic_DNA"/>
</dbReference>
<gene>
    <name evidence="1" type="ORF">SG0102_19760</name>
</gene>
<dbReference type="Proteomes" id="UP000268059">
    <property type="component" value="Chromosome"/>
</dbReference>
<accession>A0A3G9J925</accession>
<sequence length="97" mass="11750">MHYLIYQKHPLSNERVLHKEGGLIITITDNLYDFAKELFQKHYDRYLFYDDGDTSLNELAILAYKTQKHIEFLEGSYLRHQEYDQKTMNLYAHHRVV</sequence>